<sequence length="72" mass="7735">MLPTQTLNPTAVASATGKAKRDDSQIAMEMDEPINIIGDSHLPVSWDADKFWWAGVGLVAVGGVLYMYPASK</sequence>
<protein>
    <submittedName>
        <fullName evidence="1">Reversal of tor2 lethality</fullName>
    </submittedName>
</protein>
<dbReference type="Proteomes" id="UP001172386">
    <property type="component" value="Unassembled WGS sequence"/>
</dbReference>
<proteinExistence type="predicted"/>
<dbReference type="EMBL" id="JAPDRQ010000264">
    <property type="protein sequence ID" value="KAJ9651331.1"/>
    <property type="molecule type" value="Genomic_DNA"/>
</dbReference>
<gene>
    <name evidence="1" type="primary">ROT1</name>
    <name evidence="1" type="ORF">H2198_009397</name>
</gene>
<comment type="caution">
    <text evidence="1">The sequence shown here is derived from an EMBL/GenBank/DDBJ whole genome shotgun (WGS) entry which is preliminary data.</text>
</comment>
<accession>A0ACC2ZUJ2</accession>
<evidence type="ECO:0000313" key="1">
    <source>
        <dbReference type="EMBL" id="KAJ9651331.1"/>
    </source>
</evidence>
<organism evidence="1 2">
    <name type="scientific">Neophaeococcomyces mojaviensis</name>
    <dbReference type="NCBI Taxonomy" id="3383035"/>
    <lineage>
        <taxon>Eukaryota</taxon>
        <taxon>Fungi</taxon>
        <taxon>Dikarya</taxon>
        <taxon>Ascomycota</taxon>
        <taxon>Pezizomycotina</taxon>
        <taxon>Eurotiomycetes</taxon>
        <taxon>Chaetothyriomycetidae</taxon>
        <taxon>Chaetothyriales</taxon>
        <taxon>Chaetothyriales incertae sedis</taxon>
        <taxon>Neophaeococcomyces</taxon>
    </lineage>
</organism>
<keyword evidence="2" id="KW-1185">Reference proteome</keyword>
<name>A0ACC2ZUJ2_9EURO</name>
<evidence type="ECO:0000313" key="2">
    <source>
        <dbReference type="Proteomes" id="UP001172386"/>
    </source>
</evidence>
<reference evidence="1" key="1">
    <citation type="submission" date="2022-10" db="EMBL/GenBank/DDBJ databases">
        <title>Culturing micro-colonial fungi from biological soil crusts in the Mojave desert and describing Neophaeococcomyces mojavensis, and introducing the new genera and species Taxawa tesnikishii.</title>
        <authorList>
            <person name="Kurbessoian T."/>
            <person name="Stajich J.E."/>
        </authorList>
    </citation>
    <scope>NUCLEOTIDE SEQUENCE</scope>
    <source>
        <strain evidence="1">JES_112</strain>
    </source>
</reference>